<reference evidence="1" key="1">
    <citation type="submission" date="2023-02" db="EMBL/GenBank/DDBJ databases">
        <title>Actinokineospora globicatena NBRC 15670.</title>
        <authorList>
            <person name="Ichikawa N."/>
            <person name="Sato H."/>
            <person name="Tonouchi N."/>
        </authorList>
    </citation>
    <scope>NUCLEOTIDE SEQUENCE</scope>
    <source>
        <strain evidence="1">NBRC 15670</strain>
    </source>
</reference>
<comment type="caution">
    <text evidence="1">The sequence shown here is derived from an EMBL/GenBank/DDBJ whole genome shotgun (WGS) entry which is preliminary data.</text>
</comment>
<dbReference type="RefSeq" id="WP_285610550.1">
    <property type="nucleotide sequence ID" value="NZ_BSSD01000003.1"/>
</dbReference>
<accession>A0A9W6VAA4</accession>
<protein>
    <submittedName>
        <fullName evidence="1">Uncharacterized protein</fullName>
    </submittedName>
</protein>
<evidence type="ECO:0000313" key="2">
    <source>
        <dbReference type="Proteomes" id="UP001165042"/>
    </source>
</evidence>
<keyword evidence="2" id="KW-1185">Reference proteome</keyword>
<gene>
    <name evidence="1" type="ORF">Aglo03_25890</name>
</gene>
<proteinExistence type="predicted"/>
<evidence type="ECO:0000313" key="1">
    <source>
        <dbReference type="EMBL" id="GLW91773.1"/>
    </source>
</evidence>
<organism evidence="1 2">
    <name type="scientific">Actinokineospora globicatena</name>
    <dbReference type="NCBI Taxonomy" id="103729"/>
    <lineage>
        <taxon>Bacteria</taxon>
        <taxon>Bacillati</taxon>
        <taxon>Actinomycetota</taxon>
        <taxon>Actinomycetes</taxon>
        <taxon>Pseudonocardiales</taxon>
        <taxon>Pseudonocardiaceae</taxon>
        <taxon>Actinokineospora</taxon>
    </lineage>
</organism>
<dbReference type="AlphaFoldDB" id="A0A9W6VAA4"/>
<dbReference type="EMBL" id="BSSD01000003">
    <property type="protein sequence ID" value="GLW91773.1"/>
    <property type="molecule type" value="Genomic_DNA"/>
</dbReference>
<name>A0A9W6VAA4_9PSEU</name>
<dbReference type="Proteomes" id="UP001165042">
    <property type="component" value="Unassembled WGS sequence"/>
</dbReference>
<sequence length="107" mass="11468">MVSLLGFIGAGSTVDYEAPLPDTGTRRAWTDPVAVSPCRVEHRTERIQLPTGAVVVIAATVIMPAEPVIEVGGRVDLRDGNGPRPVHRVAAPVWLDETRMHHEVGVA</sequence>